<comment type="caution">
    <text evidence="3">The sequence shown here is derived from an EMBL/GenBank/DDBJ whole genome shotgun (WGS) entry which is preliminary data.</text>
</comment>
<dbReference type="Gene3D" id="3.30.750.140">
    <property type="match status" value="1"/>
</dbReference>
<dbReference type="AlphaFoldDB" id="A0A135HS48"/>
<evidence type="ECO:0000259" key="2">
    <source>
        <dbReference type="Pfam" id="PF02120"/>
    </source>
</evidence>
<feature type="compositionally biased region" description="Polar residues" evidence="1">
    <location>
        <begin position="379"/>
        <end position="395"/>
    </location>
</feature>
<feature type="compositionally biased region" description="Basic and acidic residues" evidence="1">
    <location>
        <begin position="211"/>
        <end position="223"/>
    </location>
</feature>
<sequence>MTIDDILPQMARPSARQTHAEAPKSKSAVSSRDENAADVKTAASFEALVKEVTDKAEKRSSRTSDPDEAEAEHWNDDTAPNAKEPGSVSTIATQAMLAFDPFRVRQAETVASEDTVEALAGDAGESAERSGQGSNIDGEIQLDESAGMQPQNAKIEGKAPKHADMAGHPTEARQAVDSRALDGLPKPNGEGKAPVANDDEPGSSSSVGGEGIRRQSGAEKDAKSAVQADTGGTAIKGRGEVSDSGALQPNTQSRMGGVSNQPNLANAPASAKPAMHIADIEIVSERSYGATRTLNIRLQPVELGTVTARLRLVPDGMQVELVADRRETAERLAADSDMLGKALRTAGLDDSVVLAITVTERGHSSTANMMNNQAGQQNFSAQDQSAGRNGGHPQTNMGEGNGNRDRRGDWGADEQAQGNASSSPADARNGRPLSRGLVV</sequence>
<feature type="domain" description="Flagellar hook-length control protein-like C-terminal" evidence="2">
    <location>
        <begin position="292"/>
        <end position="351"/>
    </location>
</feature>
<evidence type="ECO:0000313" key="4">
    <source>
        <dbReference type="Proteomes" id="UP000070107"/>
    </source>
</evidence>
<accession>A0A135HS48</accession>
<name>A0A135HS48_9HYPH</name>
<gene>
    <name evidence="3" type="ORF">ATN84_13890</name>
</gene>
<feature type="compositionally biased region" description="Basic and acidic residues" evidence="1">
    <location>
        <begin position="155"/>
        <end position="180"/>
    </location>
</feature>
<proteinExistence type="predicted"/>
<dbReference type="Pfam" id="PF02120">
    <property type="entry name" value="Flg_hook"/>
    <property type="match status" value="1"/>
</dbReference>
<dbReference type="InterPro" id="IPR038610">
    <property type="entry name" value="FliK-like_C_sf"/>
</dbReference>
<feature type="region of interest" description="Disordered" evidence="1">
    <location>
        <begin position="1"/>
        <end position="87"/>
    </location>
</feature>
<keyword evidence="4" id="KW-1185">Reference proteome</keyword>
<feature type="compositionally biased region" description="Basic and acidic residues" evidence="1">
    <location>
        <begin position="48"/>
        <end position="76"/>
    </location>
</feature>
<reference evidence="3 4" key="1">
    <citation type="submission" date="2015-11" db="EMBL/GenBank/DDBJ databases">
        <title>Draft genome sequence of Paramesorhizobium deserti A-3-E, a strain highly resistant to diverse beta-lactam antibiotics.</title>
        <authorList>
            <person name="Lv R."/>
            <person name="Yang X."/>
            <person name="Fang N."/>
            <person name="Guo J."/>
            <person name="Luo X."/>
            <person name="Peng F."/>
            <person name="Yang R."/>
            <person name="Cui Y."/>
            <person name="Fang C."/>
            <person name="Song Y."/>
        </authorList>
    </citation>
    <scope>NUCLEOTIDE SEQUENCE [LARGE SCALE GENOMIC DNA]</scope>
    <source>
        <strain evidence="3 4">A-3-E</strain>
    </source>
</reference>
<feature type="region of interest" description="Disordered" evidence="1">
    <location>
        <begin position="115"/>
        <end position="270"/>
    </location>
</feature>
<dbReference type="Proteomes" id="UP000070107">
    <property type="component" value="Unassembled WGS sequence"/>
</dbReference>
<feature type="compositionally biased region" description="Polar residues" evidence="1">
    <location>
        <begin position="245"/>
        <end position="264"/>
    </location>
</feature>
<dbReference type="EMBL" id="LNTU01000034">
    <property type="protein sequence ID" value="KXF76014.1"/>
    <property type="molecule type" value="Genomic_DNA"/>
</dbReference>
<dbReference type="STRING" id="1494590.ATN84_13890"/>
<protein>
    <recommendedName>
        <fullName evidence="2">Flagellar hook-length control protein-like C-terminal domain-containing protein</fullName>
    </recommendedName>
</protein>
<evidence type="ECO:0000313" key="3">
    <source>
        <dbReference type="EMBL" id="KXF76014.1"/>
    </source>
</evidence>
<organism evidence="3 4">
    <name type="scientific">Paramesorhizobium deserti</name>
    <dbReference type="NCBI Taxonomy" id="1494590"/>
    <lineage>
        <taxon>Bacteria</taxon>
        <taxon>Pseudomonadati</taxon>
        <taxon>Pseudomonadota</taxon>
        <taxon>Alphaproteobacteria</taxon>
        <taxon>Hyphomicrobiales</taxon>
        <taxon>Phyllobacteriaceae</taxon>
        <taxon>Paramesorhizobium</taxon>
    </lineage>
</organism>
<dbReference type="InterPro" id="IPR021136">
    <property type="entry name" value="Flagellar_hook_control-like_C"/>
</dbReference>
<evidence type="ECO:0000256" key="1">
    <source>
        <dbReference type="SAM" id="MobiDB-lite"/>
    </source>
</evidence>
<feature type="region of interest" description="Disordered" evidence="1">
    <location>
        <begin position="379"/>
        <end position="439"/>
    </location>
</feature>